<name>A0A4P9WLS0_9FUNG</name>
<dbReference type="InterPro" id="IPR016163">
    <property type="entry name" value="Ald_DH_C"/>
</dbReference>
<dbReference type="Gene3D" id="3.40.309.10">
    <property type="entry name" value="Aldehyde Dehydrogenase, Chain A, domain 2"/>
    <property type="match status" value="1"/>
</dbReference>
<feature type="domain" description="Aldehyde dehydrogenase" evidence="6">
    <location>
        <begin position="28"/>
        <end position="494"/>
    </location>
</feature>
<sequence>MSVPFPAESSPTWSGTPHASFPSIKDAQDPTSILCHDPATGWSLGRARAATREEVRDAVQRARDAQVTFAESGFEVRRAVLRTLLEWIVENQMEISRVAARDSGKTLIDASFGEILTTCEKLRWTIAEGETVLAPEYRTPGGLITLHKSARVEYHPIGVCGTIVSWNYPFHNTIGPIISALMAGNGCVVKCSEHAAWSTPFWNSVVKAALRVNGVEEDLVTLINGWADAGEALIEYADKITFIGSPTVGKLVMRAASATLTPVVLELGGKDAALVFNDADYGQITQVAMRAAFQNSGQNCAGLERLIVQEGIHDRLIGDLERMICALRVGPPLGEEKVDVGAMTMDAQIPIIQRLIDDAVAKGARVLVGGKKFLHPKYPKGQFYTPTLIVDVTTDMLISQEEVFGPVLMVMKFETESEAIALANSSAFGLGSGVFTLDYARGERIARRIKAGMCNINDFGVNYLCQCLPFGGVGKSGFDRFAGVEGLRGNTNLRSATTDRFAALGVRTQLPAPVRYPLTQASEDFQRNLVGMAYSDGWRKRVESLVGLDERRRMLAFPQDDSLKTSEITSEVTLTVANRPSHIHLIPFYYPSLRSSSSSSKKSPICSRMRRRRASTPSPASAATNSGKTSPASFRRAAYSRASRAMFWHE</sequence>
<feature type="region of interest" description="Disordered" evidence="5">
    <location>
        <begin position="1"/>
        <end position="27"/>
    </location>
</feature>
<dbReference type="PANTHER" id="PTHR11699">
    <property type="entry name" value="ALDEHYDE DEHYDROGENASE-RELATED"/>
    <property type="match status" value="1"/>
</dbReference>
<evidence type="ECO:0000256" key="3">
    <source>
        <dbReference type="PROSITE-ProRule" id="PRU10007"/>
    </source>
</evidence>
<dbReference type="Proteomes" id="UP000269721">
    <property type="component" value="Unassembled WGS sequence"/>
</dbReference>
<dbReference type="OrthoDB" id="310895at2759"/>
<gene>
    <name evidence="7" type="ORF">BDK51DRAFT_36373</name>
</gene>
<dbReference type="FunFam" id="3.40.309.10:FF:000024">
    <property type="entry name" value="Betaine aldehyde dehydrogenase"/>
    <property type="match status" value="1"/>
</dbReference>
<comment type="similarity">
    <text evidence="1 4">Belongs to the aldehyde dehydrogenase family.</text>
</comment>
<reference evidence="8" key="1">
    <citation type="journal article" date="2018" name="Nat. Microbiol.">
        <title>Leveraging single-cell genomics to expand the fungal tree of life.</title>
        <authorList>
            <person name="Ahrendt S.R."/>
            <person name="Quandt C.A."/>
            <person name="Ciobanu D."/>
            <person name="Clum A."/>
            <person name="Salamov A."/>
            <person name="Andreopoulos B."/>
            <person name="Cheng J.F."/>
            <person name="Woyke T."/>
            <person name="Pelin A."/>
            <person name="Henrissat B."/>
            <person name="Reynolds N.K."/>
            <person name="Benny G.L."/>
            <person name="Smith M.E."/>
            <person name="James T.Y."/>
            <person name="Grigoriev I.V."/>
        </authorList>
    </citation>
    <scope>NUCLEOTIDE SEQUENCE [LARGE SCALE GENOMIC DNA]</scope>
</reference>
<keyword evidence="8" id="KW-1185">Reference proteome</keyword>
<dbReference type="SUPFAM" id="SSF53720">
    <property type="entry name" value="ALDH-like"/>
    <property type="match status" value="1"/>
</dbReference>
<evidence type="ECO:0000313" key="8">
    <source>
        <dbReference type="Proteomes" id="UP000269721"/>
    </source>
</evidence>
<evidence type="ECO:0000259" key="6">
    <source>
        <dbReference type="Pfam" id="PF00171"/>
    </source>
</evidence>
<evidence type="ECO:0000256" key="5">
    <source>
        <dbReference type="SAM" id="MobiDB-lite"/>
    </source>
</evidence>
<dbReference type="InterPro" id="IPR016161">
    <property type="entry name" value="Ald_DH/histidinol_DH"/>
</dbReference>
<evidence type="ECO:0000256" key="2">
    <source>
        <dbReference type="ARBA" id="ARBA00023002"/>
    </source>
</evidence>
<dbReference type="InterPro" id="IPR015590">
    <property type="entry name" value="Aldehyde_DH_dom"/>
</dbReference>
<dbReference type="EMBL" id="KZ994402">
    <property type="protein sequence ID" value="RKO93033.1"/>
    <property type="molecule type" value="Genomic_DNA"/>
</dbReference>
<evidence type="ECO:0000256" key="4">
    <source>
        <dbReference type="RuleBase" id="RU003345"/>
    </source>
</evidence>
<feature type="active site" evidence="3">
    <location>
        <position position="266"/>
    </location>
</feature>
<organism evidence="7 8">
    <name type="scientific">Blyttiomyces helicus</name>
    <dbReference type="NCBI Taxonomy" id="388810"/>
    <lineage>
        <taxon>Eukaryota</taxon>
        <taxon>Fungi</taxon>
        <taxon>Fungi incertae sedis</taxon>
        <taxon>Chytridiomycota</taxon>
        <taxon>Chytridiomycota incertae sedis</taxon>
        <taxon>Chytridiomycetes</taxon>
        <taxon>Chytridiomycetes incertae sedis</taxon>
        <taxon>Blyttiomyces</taxon>
    </lineage>
</organism>
<dbReference type="InterPro" id="IPR016160">
    <property type="entry name" value="Ald_DH_CS_CYS"/>
</dbReference>
<feature type="compositionally biased region" description="Low complexity" evidence="5">
    <location>
        <begin position="615"/>
        <end position="635"/>
    </location>
</feature>
<dbReference type="InterPro" id="IPR016162">
    <property type="entry name" value="Ald_DH_N"/>
</dbReference>
<protein>
    <submittedName>
        <fullName evidence="7">Aldehyde/histidinol dehydrogenase</fullName>
    </submittedName>
</protein>
<dbReference type="Gene3D" id="3.40.605.10">
    <property type="entry name" value="Aldehyde Dehydrogenase, Chain A, domain 1"/>
    <property type="match status" value="1"/>
</dbReference>
<dbReference type="GO" id="GO:0016620">
    <property type="term" value="F:oxidoreductase activity, acting on the aldehyde or oxo group of donors, NAD or NADP as acceptor"/>
    <property type="evidence" value="ECO:0007669"/>
    <property type="project" value="InterPro"/>
</dbReference>
<dbReference type="AlphaFoldDB" id="A0A4P9WLS0"/>
<dbReference type="PROSITE" id="PS00070">
    <property type="entry name" value="ALDEHYDE_DEHYDR_CYS"/>
    <property type="match status" value="1"/>
</dbReference>
<feature type="region of interest" description="Disordered" evidence="5">
    <location>
        <begin position="593"/>
        <end position="635"/>
    </location>
</feature>
<accession>A0A4P9WLS0</accession>
<evidence type="ECO:0000313" key="7">
    <source>
        <dbReference type="EMBL" id="RKO93033.1"/>
    </source>
</evidence>
<dbReference type="InterPro" id="IPR029510">
    <property type="entry name" value="Ald_DH_CS_GLU"/>
</dbReference>
<evidence type="ECO:0000256" key="1">
    <source>
        <dbReference type="ARBA" id="ARBA00009986"/>
    </source>
</evidence>
<dbReference type="Pfam" id="PF00171">
    <property type="entry name" value="Aldedh"/>
    <property type="match status" value="1"/>
</dbReference>
<keyword evidence="2 4" id="KW-0560">Oxidoreductase</keyword>
<dbReference type="PROSITE" id="PS00687">
    <property type="entry name" value="ALDEHYDE_DEHYDR_GLU"/>
    <property type="match status" value="1"/>
</dbReference>
<proteinExistence type="inferred from homology"/>